<accession>D8IV12</accession>
<dbReference type="STRING" id="757424.Hsero_0205"/>
<evidence type="ECO:0000313" key="1">
    <source>
        <dbReference type="EMBL" id="ADJ61731.1"/>
    </source>
</evidence>
<evidence type="ECO:0000313" key="2">
    <source>
        <dbReference type="Proteomes" id="UP000000329"/>
    </source>
</evidence>
<dbReference type="InterPro" id="IPR011050">
    <property type="entry name" value="Pectin_lyase_fold/virulence"/>
</dbReference>
<keyword evidence="2" id="KW-1185">Reference proteome</keyword>
<sequence>MHLEQQISDAIASQNALTQMVTSKMSHLESRINGFIDRWGVDGYTVLEVGACKPYATIADAWYALAGKAIKSDILIKVADGDYACNQIWLAHQPFGSRIRIEGNLNNPQNCILRMTPDADRYSYGVWLERQCLAGFSGFTIVGTQTAQHWTYRGLLLTRQSHLYSTPGTLRFEQCGVEVLNDSYLEAKEMRINDCRGSSISAQVRAIARVENAIITGPSCSAQYALPNGSNAVPYGILVSRDASLIADRSRIANVRMGLYASIHSYAECDEILVNNVDVGVAAYSDSMIYSRAEPDVANCAKVSNARMGFRAWNGSRLFAAGSAVENVQQGYHADDDCFMNAYQSRCINVSTMGYTAINGSQIDAGDTAGRFVNTPNRYNLPANTVGAVNAILYY</sequence>
<proteinExistence type="predicted"/>
<reference evidence="1 2" key="1">
    <citation type="submission" date="2010-04" db="EMBL/GenBank/DDBJ databases">
        <title>The genome of Herbaspirillum seropedicae SmR1, an endophytic, nitrogen-fixing, plant-growth promoting beta-Proteobacteria.</title>
        <authorList>
            <person name="Pedrosa F.O."/>
            <person name="Monteiro R.A."/>
            <person name="Wassem R."/>
            <person name="Cruz L.M."/>
            <person name="Ayub R.A."/>
            <person name="Colauto N.B."/>
            <person name="Fernandez M.A."/>
            <person name="Fungaro M.H.P."/>
            <person name="Grisard E.C."/>
            <person name="Hungria M."/>
            <person name="Madeira H.M.F."/>
            <person name="Nodari R.O."/>
            <person name="Osaku C.A."/>
            <person name="Petzl-Erler M.L."/>
            <person name="Terenzi H."/>
            <person name="Vieira L.G.E."/>
            <person name="Almeida M.I.M."/>
            <person name="Alves L.R."/>
            <person name="Arantes O.M.N."/>
            <person name="Balsanelli E."/>
            <person name="Barcellos F.G."/>
            <person name="Baura V.A."/>
            <person name="Binde D.R."/>
            <person name="Campo R.J."/>
            <person name="Chubatsu L.S."/>
            <person name="Chueire L.M.O."/>
            <person name="Ciferri R.R."/>
            <person name="Correa L.C."/>
            <person name="da Conceicao Silva J.L."/>
            <person name="Dabul A.N.G."/>
            <person name="Dambros B.P."/>
            <person name="Faoro H."/>
            <person name="Favetti A."/>
            <person name="Friedermann G."/>
            <person name="Furlaneto M.C."/>
            <person name="Gasques L.S."/>
            <person name="Gimenes C.C.T."/>
            <person name="Gioppo N.M.R."/>
            <person name="Glienke-Blanco C."/>
            <person name="Godoy L.P."/>
            <person name="Guerra M.P."/>
            <person name="Karp S."/>
            <person name="Kava-Cordeiro V."/>
            <person name="Margarido V.P."/>
            <person name="Mathioni S.M."/>
            <person name="Menck-Soares M.A."/>
            <person name="Murace N.K."/>
            <person name="Nicolas M.F."/>
            <person name="Oliveira C.E.C."/>
            <person name="Pagnan N.A.B."/>
            <person name="Pamphile J.A."/>
            <person name="Patussi E.V."/>
            <person name="Pereira L.F.P."/>
            <person name="Pereira-Ferrari L."/>
            <person name="Pinto F.G.S."/>
            <person name="Precoma C."/>
            <person name="Prioli A.J."/>
            <person name="Prioli S.M.A.P."/>
            <person name="Raittz R.T."/>
            <person name="Ramos H.J.O."/>
            <person name="Ribeiro E.M.S.F."/>
            <person name="Rigo L.U."/>
            <person name="Rocha C.L.M.S.C."/>
            <person name="Rocha S.N."/>
            <person name="Santos K."/>
            <person name="Satori D."/>
            <person name="Silva A.G."/>
            <person name="Simao R.C.G."/>
            <person name="Soares M.A.M."/>
            <person name="Souza E.M."/>
            <person name="Steffens M.B.R."/>
            <person name="Steindel M."/>
            <person name="Tadra-Sfeir M.Z."/>
            <person name="Takahashi E.K."/>
            <person name="Torres R.A."/>
            <person name="Valle J.S."/>
            <person name="Vernal J.I."/>
            <person name="Vilas-Boas L.A."/>
            <person name="Watanabe M.A.E."/>
            <person name="Weiss V.A."/>
            <person name="Yates M.A."/>
            <person name="Souza E.M."/>
        </authorList>
    </citation>
    <scope>NUCLEOTIDE SEQUENCE [LARGE SCALE GENOMIC DNA]</scope>
    <source>
        <strain evidence="1 2">SmR1</strain>
    </source>
</reference>
<dbReference type="AlphaFoldDB" id="D8IV12"/>
<dbReference type="GeneID" id="29393993"/>
<dbReference type="Proteomes" id="UP000000329">
    <property type="component" value="Chromosome"/>
</dbReference>
<dbReference type="RefSeq" id="WP_013232253.1">
    <property type="nucleotide sequence ID" value="NC_014323.1"/>
</dbReference>
<gene>
    <name evidence="1" type="ordered locus">Hsero_0205</name>
</gene>
<dbReference type="OrthoDB" id="5830125at2"/>
<dbReference type="HOGENOM" id="CLU_697863_0_0_4"/>
<protein>
    <submittedName>
        <fullName evidence="1">Uncharacterized protein</fullName>
    </submittedName>
</protein>
<dbReference type="KEGG" id="hse:Hsero_0205"/>
<dbReference type="SUPFAM" id="SSF51126">
    <property type="entry name" value="Pectin lyase-like"/>
    <property type="match status" value="1"/>
</dbReference>
<name>D8IV12_HERSS</name>
<dbReference type="EMBL" id="CP002039">
    <property type="protein sequence ID" value="ADJ61731.1"/>
    <property type="molecule type" value="Genomic_DNA"/>
</dbReference>
<organism evidence="1 2">
    <name type="scientific">Herbaspirillum seropedicae (strain SmR1)</name>
    <dbReference type="NCBI Taxonomy" id="757424"/>
    <lineage>
        <taxon>Bacteria</taxon>
        <taxon>Pseudomonadati</taxon>
        <taxon>Pseudomonadota</taxon>
        <taxon>Betaproteobacteria</taxon>
        <taxon>Burkholderiales</taxon>
        <taxon>Oxalobacteraceae</taxon>
        <taxon>Herbaspirillum</taxon>
    </lineage>
</organism>